<evidence type="ECO:0000259" key="4">
    <source>
        <dbReference type="PROSITE" id="PS50234"/>
    </source>
</evidence>
<feature type="region of interest" description="Disordered" evidence="1">
    <location>
        <begin position="394"/>
        <end position="436"/>
    </location>
</feature>
<comment type="caution">
    <text evidence="5">The sequence shown here is derived from an EMBL/GenBank/DDBJ whole genome shotgun (WGS) entry which is preliminary data.</text>
</comment>
<dbReference type="Gene3D" id="3.40.50.410">
    <property type="entry name" value="von Willebrand factor, type A domain"/>
    <property type="match status" value="1"/>
</dbReference>
<feature type="chain" id="PRO_5023056350" description="VWFA domain-containing protein" evidence="3">
    <location>
        <begin position="35"/>
        <end position="673"/>
    </location>
</feature>
<feature type="domain" description="VWFA" evidence="4">
    <location>
        <begin position="40"/>
        <end position="227"/>
    </location>
</feature>
<gene>
    <name evidence="5" type="ORF">FRX94_04230</name>
</gene>
<dbReference type="SUPFAM" id="SSF53300">
    <property type="entry name" value="vWA-like"/>
    <property type="match status" value="1"/>
</dbReference>
<evidence type="ECO:0000256" key="2">
    <source>
        <dbReference type="SAM" id="Phobius"/>
    </source>
</evidence>
<evidence type="ECO:0000256" key="1">
    <source>
        <dbReference type="SAM" id="MobiDB-lite"/>
    </source>
</evidence>
<dbReference type="OrthoDB" id="4318225at2"/>
<feature type="transmembrane region" description="Helical" evidence="2">
    <location>
        <begin position="648"/>
        <end position="669"/>
    </location>
</feature>
<evidence type="ECO:0000313" key="6">
    <source>
        <dbReference type="Proteomes" id="UP000320791"/>
    </source>
</evidence>
<proteinExistence type="predicted"/>
<dbReference type="SMART" id="SM00327">
    <property type="entry name" value="VWA"/>
    <property type="match status" value="1"/>
</dbReference>
<dbReference type="Proteomes" id="UP000320791">
    <property type="component" value="Unassembled WGS sequence"/>
</dbReference>
<reference evidence="5 6" key="1">
    <citation type="submission" date="2019-08" db="EMBL/GenBank/DDBJ databases">
        <authorList>
            <person name="Lei W."/>
        </authorList>
    </citation>
    <scope>NUCLEOTIDE SEQUENCE [LARGE SCALE GENOMIC DNA]</scope>
    <source>
        <strain evidence="5 6">CCUG 58627</strain>
    </source>
</reference>
<evidence type="ECO:0000313" key="5">
    <source>
        <dbReference type="EMBL" id="TWT26815.1"/>
    </source>
</evidence>
<dbReference type="InterPro" id="IPR036465">
    <property type="entry name" value="vWFA_dom_sf"/>
</dbReference>
<keyword evidence="2" id="KW-0472">Membrane</keyword>
<keyword evidence="6" id="KW-1185">Reference proteome</keyword>
<accession>A0A5C5UN68</accession>
<keyword evidence="3" id="KW-0732">Signal</keyword>
<dbReference type="EMBL" id="VOHM01000006">
    <property type="protein sequence ID" value="TWT26815.1"/>
    <property type="molecule type" value="Genomic_DNA"/>
</dbReference>
<feature type="signal peptide" evidence="3">
    <location>
        <begin position="1"/>
        <end position="34"/>
    </location>
</feature>
<dbReference type="AlphaFoldDB" id="A0A5C5UN68"/>
<dbReference type="RefSeq" id="WP_146323879.1">
    <property type="nucleotide sequence ID" value="NZ_BAABLR010000005.1"/>
</dbReference>
<sequence>MLSSKGAFWARQSVALAASVGSVCALTIAPPAVAQDVAPATAVIIDASASLLVNNLGGPDPIDAERQAITGLLEELPPEQQLALVAYGTETGTAPEEREAGCRDTRIVMPLGGDRVAASDQVRELNPRGYRPLGEALLAAERELPPDGPRHIVLVANGADTCAPPPACEVAKEIRGRGGDLVINVIGLNVDEQARGELQCIAQEGGGSYADASDAESLRKQLVLKSSRVQQKYKVGGVPVKGTREAKDAPRLDLGGLDGGGNPQPTHYQDVLPRNEPLHYKVKVEPGERFIVGFITPPPAIAGNDVGIYMNQKIDIFDSTGRACAEDQWVSSIADGFSKPSAGFTVSKDVDEKDLFACKPGELDVVMSREGALGAETELPVEFKLWRLPHAEQKTVMPQTSAESAQSTSDTAQLSLSETPGAGGASTSETTVPNLEIGNSVGPIAAAAGPSEAPVVQPGVYDAELASGDTLWFKVPAKEGQRVQMKLETPPVAADTPPVEAEEPVPLEPEGIRTAGGFLEWVFLNPVYAPVDAETFTDNQWQHITALFANAEQPKQAVSVTPPLTWDNAEVGKYAKGFLSGEQYVAIRYNGFATEDGPPLPLRFKVAVETQGQAQESPSFAYGQMFEDMPSLRGAGENQGVVSLVVKVLLGIMALGFIIGLGFGLVALVRRKR</sequence>
<dbReference type="InterPro" id="IPR002035">
    <property type="entry name" value="VWF_A"/>
</dbReference>
<protein>
    <recommendedName>
        <fullName evidence="4">VWFA domain-containing protein</fullName>
    </recommendedName>
</protein>
<name>A0A5C5UN68_9CORY</name>
<keyword evidence="2" id="KW-0812">Transmembrane</keyword>
<feature type="compositionally biased region" description="Polar residues" evidence="1">
    <location>
        <begin position="396"/>
        <end position="418"/>
    </location>
</feature>
<keyword evidence="2" id="KW-1133">Transmembrane helix</keyword>
<evidence type="ECO:0000256" key="3">
    <source>
        <dbReference type="SAM" id="SignalP"/>
    </source>
</evidence>
<dbReference type="PROSITE" id="PS50234">
    <property type="entry name" value="VWFA"/>
    <property type="match status" value="1"/>
</dbReference>
<organism evidence="5 6">
    <name type="scientific">Corynebacterium canis</name>
    <dbReference type="NCBI Taxonomy" id="679663"/>
    <lineage>
        <taxon>Bacteria</taxon>
        <taxon>Bacillati</taxon>
        <taxon>Actinomycetota</taxon>
        <taxon>Actinomycetes</taxon>
        <taxon>Mycobacteriales</taxon>
        <taxon>Corynebacteriaceae</taxon>
        <taxon>Corynebacterium</taxon>
    </lineage>
</organism>